<evidence type="ECO:0000256" key="10">
    <source>
        <dbReference type="ARBA" id="ARBA00022840"/>
    </source>
</evidence>
<dbReference type="SUPFAM" id="SSF52374">
    <property type="entry name" value="Nucleotidylyl transferase"/>
    <property type="match status" value="1"/>
</dbReference>
<keyword evidence="8 14" id="KW-0418">Kinase</keyword>
<evidence type="ECO:0000256" key="1">
    <source>
        <dbReference type="ARBA" id="ARBA00004726"/>
    </source>
</evidence>
<dbReference type="EC" id="2.7.7.2" evidence="14"/>
<keyword evidence="11" id="KW-0511">Multifunctional enzyme</keyword>
<dbReference type="Gene3D" id="3.40.50.620">
    <property type="entry name" value="HUPs"/>
    <property type="match status" value="1"/>
</dbReference>
<keyword evidence="9 14" id="KW-0274">FAD</keyword>
<dbReference type="GO" id="GO:0009231">
    <property type="term" value="P:riboflavin biosynthetic process"/>
    <property type="evidence" value="ECO:0007669"/>
    <property type="project" value="InterPro"/>
</dbReference>
<proteinExistence type="inferred from homology"/>
<evidence type="ECO:0000256" key="13">
    <source>
        <dbReference type="ARBA" id="ARBA00049494"/>
    </source>
</evidence>
<dbReference type="FunFam" id="3.40.50.620:FF:000021">
    <property type="entry name" value="Riboflavin biosynthesis protein"/>
    <property type="match status" value="1"/>
</dbReference>
<evidence type="ECO:0000256" key="12">
    <source>
        <dbReference type="ARBA" id="ARBA00047880"/>
    </source>
</evidence>
<keyword evidence="6 14" id="KW-0548">Nucleotidyltransferase</keyword>
<dbReference type="Pfam" id="PF01687">
    <property type="entry name" value="Flavokinase"/>
    <property type="match status" value="1"/>
</dbReference>
<dbReference type="PANTHER" id="PTHR22749">
    <property type="entry name" value="RIBOFLAVIN KINASE/FMN ADENYLYLTRANSFERASE"/>
    <property type="match status" value="1"/>
</dbReference>
<comment type="catalytic activity">
    <reaction evidence="12 14">
        <text>riboflavin + ATP = FMN + ADP + H(+)</text>
        <dbReference type="Rhea" id="RHEA:14357"/>
        <dbReference type="ChEBI" id="CHEBI:15378"/>
        <dbReference type="ChEBI" id="CHEBI:30616"/>
        <dbReference type="ChEBI" id="CHEBI:57986"/>
        <dbReference type="ChEBI" id="CHEBI:58210"/>
        <dbReference type="ChEBI" id="CHEBI:456216"/>
        <dbReference type="EC" id="2.7.1.26"/>
    </reaction>
</comment>
<dbReference type="Pfam" id="PF06574">
    <property type="entry name" value="FAD_syn"/>
    <property type="match status" value="1"/>
</dbReference>
<dbReference type="InterPro" id="IPR002606">
    <property type="entry name" value="Riboflavin_kinase_bac"/>
</dbReference>
<comment type="pathway">
    <text evidence="2 14">Cofactor biosynthesis; FMN biosynthesis; FMN from riboflavin (ATP route): step 1/1.</text>
</comment>
<evidence type="ECO:0000256" key="9">
    <source>
        <dbReference type="ARBA" id="ARBA00022827"/>
    </source>
</evidence>
<evidence type="ECO:0000256" key="3">
    <source>
        <dbReference type="ARBA" id="ARBA00022630"/>
    </source>
</evidence>
<dbReference type="RefSeq" id="WP_350345003.1">
    <property type="nucleotide sequence ID" value="NZ_CP158367.1"/>
</dbReference>
<dbReference type="NCBIfam" id="TIGR00083">
    <property type="entry name" value="ribF"/>
    <property type="match status" value="1"/>
</dbReference>
<dbReference type="InterPro" id="IPR015865">
    <property type="entry name" value="Riboflavin_kinase_bac/euk"/>
</dbReference>
<dbReference type="SUPFAM" id="SSF82114">
    <property type="entry name" value="Riboflavin kinase-like"/>
    <property type="match status" value="1"/>
</dbReference>
<evidence type="ECO:0000256" key="11">
    <source>
        <dbReference type="ARBA" id="ARBA00023268"/>
    </source>
</evidence>
<comment type="similarity">
    <text evidence="14">Belongs to the ribF family.</text>
</comment>
<dbReference type="GO" id="GO:0005524">
    <property type="term" value="F:ATP binding"/>
    <property type="evidence" value="ECO:0007669"/>
    <property type="project" value="UniProtKB-UniRule"/>
</dbReference>
<accession>A0AAU7VQR4</accession>
<gene>
    <name evidence="16" type="ORF">PRVXT_001452</name>
</gene>
<dbReference type="InterPro" id="IPR023465">
    <property type="entry name" value="Riboflavin_kinase_dom_sf"/>
</dbReference>
<comment type="catalytic activity">
    <reaction evidence="13 14">
        <text>FMN + ATP + H(+) = FAD + diphosphate</text>
        <dbReference type="Rhea" id="RHEA:17237"/>
        <dbReference type="ChEBI" id="CHEBI:15378"/>
        <dbReference type="ChEBI" id="CHEBI:30616"/>
        <dbReference type="ChEBI" id="CHEBI:33019"/>
        <dbReference type="ChEBI" id="CHEBI:57692"/>
        <dbReference type="ChEBI" id="CHEBI:58210"/>
        <dbReference type="EC" id="2.7.7.2"/>
    </reaction>
</comment>
<evidence type="ECO:0000256" key="8">
    <source>
        <dbReference type="ARBA" id="ARBA00022777"/>
    </source>
</evidence>
<keyword evidence="4 14" id="KW-0288">FMN</keyword>
<evidence type="ECO:0000256" key="7">
    <source>
        <dbReference type="ARBA" id="ARBA00022741"/>
    </source>
</evidence>
<comment type="pathway">
    <text evidence="1 14">Cofactor biosynthesis; FAD biosynthesis; FAD from FMN: step 1/1.</text>
</comment>
<dbReference type="PANTHER" id="PTHR22749:SF6">
    <property type="entry name" value="RIBOFLAVIN KINASE"/>
    <property type="match status" value="1"/>
</dbReference>
<evidence type="ECO:0000256" key="4">
    <source>
        <dbReference type="ARBA" id="ARBA00022643"/>
    </source>
</evidence>
<dbReference type="GO" id="GO:0009398">
    <property type="term" value="P:FMN biosynthetic process"/>
    <property type="evidence" value="ECO:0007669"/>
    <property type="project" value="UniProtKB-UniRule"/>
</dbReference>
<evidence type="ECO:0000256" key="14">
    <source>
        <dbReference type="PIRNR" id="PIRNR004491"/>
    </source>
</evidence>
<evidence type="ECO:0000259" key="15">
    <source>
        <dbReference type="SMART" id="SM00904"/>
    </source>
</evidence>
<reference evidence="16" key="2">
    <citation type="submission" date="2024-06" db="EMBL/GenBank/DDBJ databases">
        <authorList>
            <person name="Petrova K.O."/>
            <person name="Toshchakov S.V."/>
            <person name="Boltjanskaja Y.V."/>
            <person name="Kevbrin V."/>
        </authorList>
    </citation>
    <scope>NUCLEOTIDE SEQUENCE</scope>
    <source>
        <strain evidence="16">Z-910T</strain>
    </source>
</reference>
<protein>
    <recommendedName>
        <fullName evidence="14">Riboflavin biosynthesis protein</fullName>
    </recommendedName>
    <domain>
        <recommendedName>
            <fullName evidence="14">Riboflavin kinase</fullName>
            <ecNumber evidence="14">2.7.1.26</ecNumber>
        </recommendedName>
        <alternativeName>
            <fullName evidence="14">Flavokinase</fullName>
        </alternativeName>
    </domain>
    <domain>
        <recommendedName>
            <fullName evidence="14">FMN adenylyltransferase</fullName>
            <ecNumber evidence="14">2.7.7.2</ecNumber>
        </recommendedName>
        <alternativeName>
            <fullName evidence="14">FAD pyrophosphorylase</fullName>
        </alternativeName>
        <alternativeName>
            <fullName evidence="14">FAD synthase</fullName>
        </alternativeName>
    </domain>
</protein>
<feature type="domain" description="Riboflavin kinase" evidence="15">
    <location>
        <begin position="178"/>
        <end position="302"/>
    </location>
</feature>
<evidence type="ECO:0000256" key="2">
    <source>
        <dbReference type="ARBA" id="ARBA00005201"/>
    </source>
</evidence>
<sequence length="302" mass="33763">MEVIFGIDNISPFKERSYVTIGNFDGYHKGHKLLVEKVQRKAIKGEGKSVLITFFPHPQSLFVSDFKIVNSLEVKIEKLRKTGVDYLIIIPFTHQFSNISAFEFVQDILIDKLNCKGVVIGYDFAFGKKGEGNGEFLKKYQQFSTEVVEAVTFNGLIASSTVLRKALLDGDIALYNNISGDYPLYTGVVVKGLGLGKKFGFATANFYLPSNLLFPKKGVYAVKVIVGTETFSGVANFGTKPTIGSNKLVVEVHIFGLEENLYGKKITLKLIQFLREEKQFCSKQKLITQVNEDIIRSKEILC</sequence>
<dbReference type="EMBL" id="CP158367">
    <property type="protein sequence ID" value="XBX76269.1"/>
    <property type="molecule type" value="Genomic_DNA"/>
</dbReference>
<dbReference type="GO" id="GO:0008531">
    <property type="term" value="F:riboflavin kinase activity"/>
    <property type="evidence" value="ECO:0007669"/>
    <property type="project" value="UniProtKB-UniRule"/>
</dbReference>
<keyword evidence="10 14" id="KW-0067">ATP-binding</keyword>
<dbReference type="EC" id="2.7.1.26" evidence="14"/>
<dbReference type="GO" id="GO:0006747">
    <property type="term" value="P:FAD biosynthetic process"/>
    <property type="evidence" value="ECO:0007669"/>
    <property type="project" value="UniProtKB-UniRule"/>
</dbReference>
<dbReference type="AlphaFoldDB" id="A0AAU7VQR4"/>
<evidence type="ECO:0000313" key="16">
    <source>
        <dbReference type="EMBL" id="XBX76269.1"/>
    </source>
</evidence>
<reference evidence="16" key="1">
    <citation type="journal article" date="2013" name="Extremophiles">
        <title>Proteinivorax tanatarense gen. nov., sp. nov., an anaerobic, haloalkaliphilic, proteolytic bacterium isolated from a decaying algal bloom, and proposal of Proteinivoraceae fam. nov.</title>
        <authorList>
            <person name="Kevbrin V."/>
            <person name="Boltyanskaya Y."/>
            <person name="Zhilina T."/>
            <person name="Kolganova T."/>
            <person name="Lavrentjeva E."/>
            <person name="Kuznetsov B."/>
        </authorList>
    </citation>
    <scope>NUCLEOTIDE SEQUENCE</scope>
    <source>
        <strain evidence="16">Z-910T</strain>
    </source>
</reference>
<keyword evidence="7 14" id="KW-0547">Nucleotide-binding</keyword>
<dbReference type="NCBIfam" id="NF004162">
    <property type="entry name" value="PRK05627.1-5"/>
    <property type="match status" value="1"/>
</dbReference>
<keyword evidence="3 14" id="KW-0285">Flavoprotein</keyword>
<evidence type="ECO:0000256" key="6">
    <source>
        <dbReference type="ARBA" id="ARBA00022695"/>
    </source>
</evidence>
<dbReference type="SMART" id="SM00904">
    <property type="entry name" value="Flavokinase"/>
    <property type="match status" value="1"/>
</dbReference>
<dbReference type="Gene3D" id="2.40.30.30">
    <property type="entry name" value="Riboflavin kinase-like"/>
    <property type="match status" value="1"/>
</dbReference>
<evidence type="ECO:0000256" key="5">
    <source>
        <dbReference type="ARBA" id="ARBA00022679"/>
    </source>
</evidence>
<dbReference type="InterPro" id="IPR014729">
    <property type="entry name" value="Rossmann-like_a/b/a_fold"/>
</dbReference>
<dbReference type="GO" id="GO:0003919">
    <property type="term" value="F:FMN adenylyltransferase activity"/>
    <property type="evidence" value="ECO:0007669"/>
    <property type="project" value="UniProtKB-UniRule"/>
</dbReference>
<dbReference type="PIRSF" id="PIRSF004491">
    <property type="entry name" value="FAD_Synth"/>
    <property type="match status" value="1"/>
</dbReference>
<name>A0AAU7VQR4_9FIRM</name>
<dbReference type="CDD" id="cd02064">
    <property type="entry name" value="FAD_synthetase_N"/>
    <property type="match status" value="1"/>
</dbReference>
<keyword evidence="5 14" id="KW-0808">Transferase</keyword>
<dbReference type="InterPro" id="IPR023468">
    <property type="entry name" value="Riboflavin_kinase"/>
</dbReference>
<dbReference type="InterPro" id="IPR015864">
    <property type="entry name" value="FAD_synthase"/>
</dbReference>
<organism evidence="16">
    <name type="scientific">Proteinivorax tanatarense</name>
    <dbReference type="NCBI Taxonomy" id="1260629"/>
    <lineage>
        <taxon>Bacteria</taxon>
        <taxon>Bacillati</taxon>
        <taxon>Bacillota</taxon>
        <taxon>Clostridia</taxon>
        <taxon>Eubacteriales</taxon>
        <taxon>Proteinivoracaceae</taxon>
        <taxon>Proteinivorax</taxon>
    </lineage>
</organism>